<gene>
    <name evidence="2" type="ORF">ABHD89_001962</name>
</gene>
<dbReference type="PANTHER" id="PTHR15020:SF50">
    <property type="entry name" value="UPF0659 PROTEIN YMR090W"/>
    <property type="match status" value="1"/>
</dbReference>
<organism evidence="2 3">
    <name type="scientific">Salinicoccus halitifaciens</name>
    <dbReference type="NCBI Taxonomy" id="1073415"/>
    <lineage>
        <taxon>Bacteria</taxon>
        <taxon>Bacillati</taxon>
        <taxon>Bacillota</taxon>
        <taxon>Bacilli</taxon>
        <taxon>Bacillales</taxon>
        <taxon>Staphylococcaceae</taxon>
        <taxon>Salinicoccus</taxon>
    </lineage>
</organism>
<dbReference type="CDD" id="cd05243">
    <property type="entry name" value="SDR_a5"/>
    <property type="match status" value="1"/>
</dbReference>
<evidence type="ECO:0000313" key="3">
    <source>
        <dbReference type="Proteomes" id="UP001549019"/>
    </source>
</evidence>
<comment type="caution">
    <text evidence="2">The sequence shown here is derived from an EMBL/GenBank/DDBJ whole genome shotgun (WGS) entry which is preliminary data.</text>
</comment>
<dbReference type="InterPro" id="IPR036291">
    <property type="entry name" value="NAD(P)-bd_dom_sf"/>
</dbReference>
<dbReference type="Pfam" id="PF13460">
    <property type="entry name" value="NAD_binding_10"/>
    <property type="match status" value="1"/>
</dbReference>
<evidence type="ECO:0000313" key="2">
    <source>
        <dbReference type="EMBL" id="MET3111547.1"/>
    </source>
</evidence>
<dbReference type="Gene3D" id="3.40.50.720">
    <property type="entry name" value="NAD(P)-binding Rossmann-like Domain"/>
    <property type="match status" value="1"/>
</dbReference>
<accession>A0ABV2EAT7</accession>
<dbReference type="Proteomes" id="UP001549019">
    <property type="component" value="Unassembled WGS sequence"/>
</dbReference>
<dbReference type="EMBL" id="JBDZDV010000005">
    <property type="protein sequence ID" value="MET3111547.1"/>
    <property type="molecule type" value="Genomic_DNA"/>
</dbReference>
<dbReference type="RefSeq" id="WP_230821358.1">
    <property type="nucleotide sequence ID" value="NZ_JAJNCU010000002.1"/>
</dbReference>
<keyword evidence="3" id="KW-1185">Reference proteome</keyword>
<evidence type="ECO:0000259" key="1">
    <source>
        <dbReference type="Pfam" id="PF13460"/>
    </source>
</evidence>
<protein>
    <submittedName>
        <fullName evidence="2">Uncharacterized protein YbjT (DUF2867 family)</fullName>
    </submittedName>
</protein>
<dbReference type="InterPro" id="IPR016040">
    <property type="entry name" value="NAD(P)-bd_dom"/>
</dbReference>
<name>A0ABV2EAT7_9STAP</name>
<sequence>MKVLVVGANGQIGHQVVEKLKDKGHDPVAMVRKEEQAEKFKEKGIETVLGDLQEDFSHAFEGVDTVVFAAGSGGDTGADMTIIIDQEGAIESMENAKDAGVKHFIIVSSMGAEAPKEYDDIKHYLYAKHRADEHLKASGLDYTIIRPGMLENGAGTGKVSLSEENQEFGNVQREDVASVIVQAVDADKAENKVYTLLEGDTPVEDLFK</sequence>
<dbReference type="SUPFAM" id="SSF51735">
    <property type="entry name" value="NAD(P)-binding Rossmann-fold domains"/>
    <property type="match status" value="1"/>
</dbReference>
<feature type="domain" description="NAD(P)-binding" evidence="1">
    <location>
        <begin position="7"/>
        <end position="186"/>
    </location>
</feature>
<dbReference type="PANTHER" id="PTHR15020">
    <property type="entry name" value="FLAVIN REDUCTASE-RELATED"/>
    <property type="match status" value="1"/>
</dbReference>
<reference evidence="2 3" key="1">
    <citation type="submission" date="2024-05" db="EMBL/GenBank/DDBJ databases">
        <title>Genomic Encyclopedia of Type Strains, Phase IV (KMG-IV): sequencing the most valuable type-strain genomes for metagenomic binning, comparative biology and taxonomic classification.</title>
        <authorList>
            <person name="Goeker M."/>
        </authorList>
    </citation>
    <scope>NUCLEOTIDE SEQUENCE [LARGE SCALE GENOMIC DNA]</scope>
    <source>
        <strain evidence="2 3">DSM 25286</strain>
    </source>
</reference>
<proteinExistence type="predicted"/>